<dbReference type="Proteomes" id="UP000580043">
    <property type="component" value="Unassembled WGS sequence"/>
</dbReference>
<keyword evidence="5 18" id="KW-0997">Cell inner membrane</keyword>
<dbReference type="NCBIfam" id="NF001419">
    <property type="entry name" value="PRK00293.1"/>
    <property type="match status" value="1"/>
</dbReference>
<dbReference type="SUPFAM" id="SSF52833">
    <property type="entry name" value="Thioredoxin-like"/>
    <property type="match status" value="1"/>
</dbReference>
<comment type="caution">
    <text evidence="20">The sequence shown here is derived from an EMBL/GenBank/DDBJ whole genome shotgun (WGS) entry which is preliminary data.</text>
</comment>
<evidence type="ECO:0000256" key="7">
    <source>
        <dbReference type="ARBA" id="ARBA00022729"/>
    </source>
</evidence>
<evidence type="ECO:0000256" key="8">
    <source>
        <dbReference type="ARBA" id="ARBA00022748"/>
    </source>
</evidence>
<reference evidence="20 21" key="1">
    <citation type="submission" date="2020-04" db="EMBL/GenBank/DDBJ databases">
        <title>Zoogloea sp. G-4-1-14 isolated from soil.</title>
        <authorList>
            <person name="Dahal R.H."/>
        </authorList>
    </citation>
    <scope>NUCLEOTIDE SEQUENCE [LARGE SCALE GENOMIC DNA]</scope>
    <source>
        <strain evidence="20 21">G-4-1-14</strain>
    </source>
</reference>
<dbReference type="InterPro" id="IPR013766">
    <property type="entry name" value="Thioredoxin_domain"/>
</dbReference>
<dbReference type="EC" id="1.8.1.8" evidence="18"/>
<keyword evidence="4 18" id="KW-1003">Cell membrane</keyword>
<dbReference type="GO" id="GO:0005886">
    <property type="term" value="C:plasma membrane"/>
    <property type="evidence" value="ECO:0007669"/>
    <property type="project" value="UniProtKB-SubCell"/>
</dbReference>
<dbReference type="Gene3D" id="3.40.30.10">
    <property type="entry name" value="Glutaredoxin"/>
    <property type="match status" value="1"/>
</dbReference>
<evidence type="ECO:0000256" key="4">
    <source>
        <dbReference type="ARBA" id="ARBA00022475"/>
    </source>
</evidence>
<evidence type="ECO:0000259" key="19">
    <source>
        <dbReference type="PROSITE" id="PS51352"/>
    </source>
</evidence>
<dbReference type="InterPro" id="IPR028250">
    <property type="entry name" value="DsbDN"/>
</dbReference>
<gene>
    <name evidence="18" type="primary">dsbD</name>
    <name evidence="20" type="ORF">HHL15_07880</name>
</gene>
<keyword evidence="7 18" id="KW-0732">Signal</keyword>
<feature type="signal peptide" evidence="18">
    <location>
        <begin position="1"/>
        <end position="27"/>
    </location>
</feature>
<proteinExistence type="inferred from homology"/>
<dbReference type="AlphaFoldDB" id="A0A848G3A5"/>
<sequence length="613" mass="64108" precursor="true">MIRLPRLLLAVLFALLGLLGLSNLTHAQEPLPVEQAFKASARALDDKTVEIRFQIADGYYLYRHRFRFAADGVTLGEPALPPGKPKKDDAFGEVEIYRKAVSFTLPLSAGQPPFDLQLTSQGCADIGICYPPQTQSLKVALASGNQQGGFLSRALGQADAPAASSAEPQAAPAAGDSGEHDESGRIARLLDGGSSAAVLASFFGFGLLLAFTPCVFPMIPILSGIIVGHGHAISKGRAFGLSALYVLGMALTYTAAGVAAGLSGTLLSAALQNPWVLGSFAVVFVVLAFSMFGFYELQLPTALQSRLSDTANHQKGGSPGGVVAMGALSALIVGPCVAAPLAGALLYIAQTGNALLGGAALFSMALGMGAPLIVVGVLARSALPKPGPWMEGVKRTFGVMLLGVAIWLVTPVVPGIVPMLAWAGLLLVSAIYLHALDPLPPHAGGWQRFWKGWGVIALLAGAALFIGALAGSRDPLQPLAILRAQAAATPVAETRFQRVASVEALDDLLKTASRPVMLDFYADWCISCKEMERFTFADPAVARRLAGFQLLQADVTANNDADKALLKRFGLFGPPGIIFFDAGGAERKTLRVIGFQDAERFGKVLDAALTPSK</sequence>
<protein>
    <recommendedName>
        <fullName evidence="18">Thiol:disulfide interchange protein DsbD</fullName>
        <ecNumber evidence="18">1.8.1.8</ecNumber>
    </recommendedName>
    <alternativeName>
        <fullName evidence="18">Protein-disulfide reductase</fullName>
        <shortName evidence="18">Disulfide reductase</shortName>
    </alternativeName>
</protein>
<keyword evidence="15 18" id="KW-0676">Redox-active center</keyword>
<organism evidence="20 21">
    <name type="scientific">Zoogloea dura</name>
    <dbReference type="NCBI Taxonomy" id="2728840"/>
    <lineage>
        <taxon>Bacteria</taxon>
        <taxon>Pseudomonadati</taxon>
        <taxon>Pseudomonadota</taxon>
        <taxon>Betaproteobacteria</taxon>
        <taxon>Rhodocyclales</taxon>
        <taxon>Zoogloeaceae</taxon>
        <taxon>Zoogloea</taxon>
    </lineage>
</organism>
<dbReference type="InterPro" id="IPR035671">
    <property type="entry name" value="DsbD_gamma"/>
</dbReference>
<keyword evidence="13 18" id="KW-0472">Membrane</keyword>
<comment type="function">
    <text evidence="18">Required to facilitate the formation of correct disulfide bonds in some periplasmic proteins and for the assembly of the periplasmic c-type cytochromes. Acts by transferring electrons from cytoplasmic thioredoxin to the periplasm. This transfer involves a cascade of disulfide bond formation and reduction steps.</text>
</comment>
<dbReference type="GO" id="GO:0045454">
    <property type="term" value="P:cell redox homeostasis"/>
    <property type="evidence" value="ECO:0007669"/>
    <property type="project" value="TreeGrafter"/>
</dbReference>
<dbReference type="Gene3D" id="2.60.40.1250">
    <property type="entry name" value="Thiol:disulfide interchange protein DsbD, N-terminal domain"/>
    <property type="match status" value="1"/>
</dbReference>
<dbReference type="PROSITE" id="PS51352">
    <property type="entry name" value="THIOREDOXIN_2"/>
    <property type="match status" value="1"/>
</dbReference>
<dbReference type="InterPro" id="IPR022910">
    <property type="entry name" value="Thiol_diS_interchange_DbsD"/>
</dbReference>
<dbReference type="CDD" id="cd02953">
    <property type="entry name" value="DsbDgamma"/>
    <property type="match status" value="1"/>
</dbReference>
<evidence type="ECO:0000313" key="20">
    <source>
        <dbReference type="EMBL" id="NML25659.1"/>
    </source>
</evidence>
<dbReference type="InterPro" id="IPR036929">
    <property type="entry name" value="DsbDN_sf"/>
</dbReference>
<dbReference type="InterPro" id="IPR003834">
    <property type="entry name" value="Cyt_c_assmbl_TM_dom"/>
</dbReference>
<evidence type="ECO:0000256" key="12">
    <source>
        <dbReference type="ARBA" id="ARBA00023027"/>
    </source>
</evidence>
<dbReference type="RefSeq" id="WP_169145461.1">
    <property type="nucleotide sequence ID" value="NZ_JABBGA010000005.1"/>
</dbReference>
<dbReference type="EMBL" id="JABBGA010000005">
    <property type="protein sequence ID" value="NML25659.1"/>
    <property type="molecule type" value="Genomic_DNA"/>
</dbReference>
<evidence type="ECO:0000256" key="1">
    <source>
        <dbReference type="ARBA" id="ARBA00004429"/>
    </source>
</evidence>
<evidence type="ECO:0000256" key="15">
    <source>
        <dbReference type="ARBA" id="ARBA00023284"/>
    </source>
</evidence>
<dbReference type="PANTHER" id="PTHR32234">
    <property type="entry name" value="THIOL:DISULFIDE INTERCHANGE PROTEIN DSBD"/>
    <property type="match status" value="1"/>
</dbReference>
<keyword evidence="10 18" id="KW-1133">Transmembrane helix</keyword>
<keyword evidence="12 18" id="KW-0520">NAD</keyword>
<comment type="similarity">
    <text evidence="2 18">Belongs to the thioredoxin family. DsbD subfamily.</text>
</comment>
<comment type="catalytic activity">
    <reaction evidence="17 18">
        <text>[protein]-dithiol + NADP(+) = [protein]-disulfide + NADPH + H(+)</text>
        <dbReference type="Rhea" id="RHEA:18753"/>
        <dbReference type="Rhea" id="RHEA-COMP:10593"/>
        <dbReference type="Rhea" id="RHEA-COMP:10594"/>
        <dbReference type="ChEBI" id="CHEBI:15378"/>
        <dbReference type="ChEBI" id="CHEBI:29950"/>
        <dbReference type="ChEBI" id="CHEBI:50058"/>
        <dbReference type="ChEBI" id="CHEBI:57783"/>
        <dbReference type="ChEBI" id="CHEBI:58349"/>
        <dbReference type="EC" id="1.8.1.8"/>
    </reaction>
</comment>
<dbReference type="GO" id="GO:0009055">
    <property type="term" value="F:electron transfer activity"/>
    <property type="evidence" value="ECO:0007669"/>
    <property type="project" value="UniProtKB-UniRule"/>
</dbReference>
<feature type="disulfide bond" description="Redox-active" evidence="18">
    <location>
        <begin position="123"/>
        <end position="129"/>
    </location>
</feature>
<keyword evidence="11 18" id="KW-0560">Oxidoreductase</keyword>
<evidence type="ECO:0000256" key="6">
    <source>
        <dbReference type="ARBA" id="ARBA00022692"/>
    </source>
</evidence>
<evidence type="ECO:0000256" key="18">
    <source>
        <dbReference type="HAMAP-Rule" id="MF_00399"/>
    </source>
</evidence>
<feature type="transmembrane region" description="Helical" evidence="18">
    <location>
        <begin position="354"/>
        <end position="378"/>
    </location>
</feature>
<evidence type="ECO:0000256" key="9">
    <source>
        <dbReference type="ARBA" id="ARBA00022982"/>
    </source>
</evidence>
<feature type="transmembrane region" description="Helical" evidence="18">
    <location>
        <begin position="322"/>
        <end position="348"/>
    </location>
</feature>
<dbReference type="Pfam" id="PF11412">
    <property type="entry name" value="DsbD_N"/>
    <property type="match status" value="1"/>
</dbReference>
<keyword evidence="6 18" id="KW-0812">Transmembrane</keyword>
<evidence type="ECO:0000256" key="10">
    <source>
        <dbReference type="ARBA" id="ARBA00022989"/>
    </source>
</evidence>
<feature type="domain" description="Thioredoxin" evidence="19">
    <location>
        <begin position="468"/>
        <end position="610"/>
    </location>
</feature>
<dbReference type="HAMAP" id="MF_00399">
    <property type="entry name" value="DbsD"/>
    <property type="match status" value="1"/>
</dbReference>
<dbReference type="SUPFAM" id="SSF74863">
    <property type="entry name" value="Thiol:disulfide interchange protein DsbD, N-terminal domain (DsbD-alpha)"/>
    <property type="match status" value="1"/>
</dbReference>
<feature type="chain" id="PRO_5033180816" description="Thiol:disulfide interchange protein DsbD" evidence="18">
    <location>
        <begin position="28"/>
        <end position="613"/>
    </location>
</feature>
<evidence type="ECO:0000256" key="11">
    <source>
        <dbReference type="ARBA" id="ARBA00023002"/>
    </source>
</evidence>
<evidence type="ECO:0000256" key="5">
    <source>
        <dbReference type="ARBA" id="ARBA00022519"/>
    </source>
</evidence>
<keyword evidence="21" id="KW-1185">Reference proteome</keyword>
<keyword evidence="3 18" id="KW-0813">Transport</keyword>
<evidence type="ECO:0000256" key="16">
    <source>
        <dbReference type="ARBA" id="ARBA00047388"/>
    </source>
</evidence>
<feature type="transmembrane region" description="Helical" evidence="18">
    <location>
        <begin position="452"/>
        <end position="471"/>
    </location>
</feature>
<feature type="transmembrane region" description="Helical" evidence="18">
    <location>
        <begin position="239"/>
        <end position="263"/>
    </location>
</feature>
<dbReference type="Pfam" id="PF02683">
    <property type="entry name" value="DsbD_TM"/>
    <property type="match status" value="1"/>
</dbReference>
<feature type="disulfide bond" description="Redox-active" evidence="18">
    <location>
        <begin position="525"/>
        <end position="528"/>
    </location>
</feature>
<dbReference type="Pfam" id="PF13899">
    <property type="entry name" value="Thioredoxin_7"/>
    <property type="match status" value="1"/>
</dbReference>
<feature type="transmembrane region" description="Helical" evidence="18">
    <location>
        <begin position="202"/>
        <end position="227"/>
    </location>
</feature>
<dbReference type="GO" id="GO:0017004">
    <property type="term" value="P:cytochrome complex assembly"/>
    <property type="evidence" value="ECO:0007669"/>
    <property type="project" value="UniProtKB-UniRule"/>
</dbReference>
<feature type="transmembrane region" description="Helical" evidence="18">
    <location>
        <begin position="399"/>
        <end position="432"/>
    </location>
</feature>
<evidence type="ECO:0000313" key="21">
    <source>
        <dbReference type="Proteomes" id="UP000580043"/>
    </source>
</evidence>
<dbReference type="PANTHER" id="PTHR32234:SF0">
    <property type="entry name" value="THIOL:DISULFIDE INTERCHANGE PROTEIN DSBD"/>
    <property type="match status" value="1"/>
</dbReference>
<evidence type="ECO:0000256" key="13">
    <source>
        <dbReference type="ARBA" id="ARBA00023136"/>
    </source>
</evidence>
<accession>A0A848G3A5</accession>
<evidence type="ECO:0000256" key="17">
    <source>
        <dbReference type="ARBA" id="ARBA00047804"/>
    </source>
</evidence>
<feature type="disulfide bond" description="Redox-active" evidence="18">
    <location>
        <begin position="214"/>
        <end position="336"/>
    </location>
</feature>
<name>A0A848G3A5_9RHOO</name>
<keyword evidence="9 18" id="KW-0249">Electron transport</keyword>
<feature type="transmembrane region" description="Helical" evidence="18">
    <location>
        <begin position="275"/>
        <end position="297"/>
    </location>
</feature>
<comment type="catalytic activity">
    <reaction evidence="16 18">
        <text>[protein]-dithiol + NAD(+) = [protein]-disulfide + NADH + H(+)</text>
        <dbReference type="Rhea" id="RHEA:18749"/>
        <dbReference type="Rhea" id="RHEA-COMP:10593"/>
        <dbReference type="Rhea" id="RHEA-COMP:10594"/>
        <dbReference type="ChEBI" id="CHEBI:15378"/>
        <dbReference type="ChEBI" id="CHEBI:29950"/>
        <dbReference type="ChEBI" id="CHEBI:50058"/>
        <dbReference type="ChEBI" id="CHEBI:57540"/>
        <dbReference type="ChEBI" id="CHEBI:57945"/>
        <dbReference type="EC" id="1.8.1.8"/>
    </reaction>
</comment>
<dbReference type="GO" id="GO:0047134">
    <property type="term" value="F:protein-disulfide reductase [NAD(P)H] activity"/>
    <property type="evidence" value="ECO:0007669"/>
    <property type="project" value="UniProtKB-UniRule"/>
</dbReference>
<evidence type="ECO:0000256" key="2">
    <source>
        <dbReference type="ARBA" id="ARBA00007241"/>
    </source>
</evidence>
<evidence type="ECO:0000256" key="3">
    <source>
        <dbReference type="ARBA" id="ARBA00022448"/>
    </source>
</evidence>
<keyword evidence="8 18" id="KW-0201">Cytochrome c-type biogenesis</keyword>
<keyword evidence="14 18" id="KW-1015">Disulfide bond</keyword>
<evidence type="ECO:0000256" key="14">
    <source>
        <dbReference type="ARBA" id="ARBA00023157"/>
    </source>
</evidence>
<comment type="subcellular location">
    <subcellularLocation>
        <location evidence="1 18">Cell inner membrane</location>
        <topology evidence="1 18">Multi-pass membrane protein</topology>
    </subcellularLocation>
</comment>
<dbReference type="InterPro" id="IPR036249">
    <property type="entry name" value="Thioredoxin-like_sf"/>
</dbReference>